<dbReference type="Pfam" id="PF13781">
    <property type="entry name" value="DoxX_3"/>
    <property type="match status" value="1"/>
</dbReference>
<feature type="transmembrane region" description="Helical" evidence="1">
    <location>
        <begin position="135"/>
        <end position="156"/>
    </location>
</feature>
<reference evidence="2 3" key="1">
    <citation type="submission" date="2023-05" db="EMBL/GenBank/DDBJ databases">
        <title>Draft genome of Paenibacillus sp. CCS26.</title>
        <authorList>
            <person name="Akita H."/>
            <person name="Shinto Y."/>
            <person name="Kimura Z."/>
        </authorList>
    </citation>
    <scope>NUCLEOTIDE SEQUENCE [LARGE SCALE GENOMIC DNA]</scope>
    <source>
        <strain evidence="2 3">CCS26</strain>
    </source>
</reference>
<keyword evidence="3" id="KW-1185">Reference proteome</keyword>
<dbReference type="EMBL" id="BTCL01000026">
    <property type="protein sequence ID" value="GMK48158.1"/>
    <property type="molecule type" value="Genomic_DNA"/>
</dbReference>
<name>A0ABQ6NUA5_9BACL</name>
<keyword evidence="1" id="KW-0812">Transmembrane</keyword>
<keyword evidence="1" id="KW-1133">Transmembrane helix</keyword>
<proteinExistence type="predicted"/>
<keyword evidence="1" id="KW-0472">Membrane</keyword>
<comment type="caution">
    <text evidence="2">The sequence shown here is derived from an EMBL/GenBank/DDBJ whole genome shotgun (WGS) entry which is preliminary data.</text>
</comment>
<feature type="transmembrane region" description="Helical" evidence="1">
    <location>
        <begin position="241"/>
        <end position="261"/>
    </location>
</feature>
<dbReference type="Proteomes" id="UP001285921">
    <property type="component" value="Unassembled WGS sequence"/>
</dbReference>
<accession>A0ABQ6NUA5</accession>
<feature type="transmembrane region" description="Helical" evidence="1">
    <location>
        <begin position="216"/>
        <end position="234"/>
    </location>
</feature>
<feature type="transmembrane region" description="Helical" evidence="1">
    <location>
        <begin position="168"/>
        <end position="185"/>
    </location>
</feature>
<gene>
    <name evidence="2" type="ORF">PghCCS26_52880</name>
</gene>
<evidence type="ECO:0000313" key="2">
    <source>
        <dbReference type="EMBL" id="GMK48158.1"/>
    </source>
</evidence>
<feature type="transmembrane region" description="Helical" evidence="1">
    <location>
        <begin position="267"/>
        <end position="285"/>
    </location>
</feature>
<dbReference type="InterPro" id="IPR025695">
    <property type="entry name" value="DoxX-like"/>
</dbReference>
<evidence type="ECO:0000256" key="1">
    <source>
        <dbReference type="SAM" id="Phobius"/>
    </source>
</evidence>
<sequence length="305" mass="35008">MKRKPIYVELNIHTDMEKLWTYTQTAELHEQWDLRFSSITYLPRKSERNTLAFLYETRIGFGLRISGTGRTKSSLREGAGGRLSTLAFGSEQPFSLIRHGAGYWQYRPNADSITFLTKYDYVTRFGRLGQWFDRLLFRPLFGWATALSFDVLRLWLEKRIPPAVSLQRTLIHYLCTVLLSLLWLYEGLVPKWMYPEAGELSIMQSMNMFPGMEQQALKWLGAAEILLGLLLLTYHRKKWIYYLQAAGLLALAGGALAYTPSLLEQPFNPFVLSAAMTGLCLIGLWTSKDLPDAANCIRKKGEMKK</sequence>
<protein>
    <submittedName>
        <fullName evidence="2">Membrane protein</fullName>
    </submittedName>
</protein>
<evidence type="ECO:0000313" key="3">
    <source>
        <dbReference type="Proteomes" id="UP001285921"/>
    </source>
</evidence>
<dbReference type="RefSeq" id="WP_317981893.1">
    <property type="nucleotide sequence ID" value="NZ_BTCL01000026.1"/>
</dbReference>
<organism evidence="2 3">
    <name type="scientific">Paenibacillus glycanilyticus</name>
    <dbReference type="NCBI Taxonomy" id="126569"/>
    <lineage>
        <taxon>Bacteria</taxon>
        <taxon>Bacillati</taxon>
        <taxon>Bacillota</taxon>
        <taxon>Bacilli</taxon>
        <taxon>Bacillales</taxon>
        <taxon>Paenibacillaceae</taxon>
        <taxon>Paenibacillus</taxon>
    </lineage>
</organism>